<dbReference type="GO" id="GO:0004601">
    <property type="term" value="F:peroxidase activity"/>
    <property type="evidence" value="ECO:0007669"/>
    <property type="project" value="InterPro"/>
</dbReference>
<dbReference type="Gene3D" id="1.10.640.10">
    <property type="entry name" value="Haem peroxidase domain superfamily, animal type"/>
    <property type="match status" value="1"/>
</dbReference>
<keyword evidence="1" id="KW-0812">Transmembrane</keyword>
<dbReference type="PROSITE" id="PS50292">
    <property type="entry name" value="PEROXIDASE_3"/>
    <property type="match status" value="1"/>
</dbReference>
<reference evidence="2" key="1">
    <citation type="submission" date="2021-06" db="EMBL/GenBank/DDBJ databases">
        <authorList>
            <consortium name="Wellcome Sanger Institute Data Sharing"/>
        </authorList>
    </citation>
    <scope>NUCLEOTIDE SEQUENCE [LARGE SCALE GENOMIC DNA]</scope>
</reference>
<reference evidence="2" key="3">
    <citation type="submission" date="2025-09" db="UniProtKB">
        <authorList>
            <consortium name="Ensembl"/>
        </authorList>
    </citation>
    <scope>IDENTIFICATION</scope>
</reference>
<dbReference type="FunFam" id="1.10.640.10:FF:000004">
    <property type="entry name" value="Dual oxidase 2"/>
    <property type="match status" value="1"/>
</dbReference>
<dbReference type="PRINTS" id="PR00457">
    <property type="entry name" value="ANPEROXIDASE"/>
</dbReference>
<dbReference type="Ensembl" id="ENSECRT00000032655.1">
    <property type="protein sequence ID" value="ENSECRP00000031960.1"/>
    <property type="gene ID" value="ENSECRG00000021646.1"/>
</dbReference>
<evidence type="ECO:0000313" key="3">
    <source>
        <dbReference type="Proteomes" id="UP000694620"/>
    </source>
</evidence>
<accession>A0A8C4TG73</accession>
<sequence>MLTATIYTFVISLCWMAVFFVMLSQSNIKWELQRYDGWYNNLAQHNRGSVGSPFMRISPAHYADGVFMALQEPAVPNAREISNAAMAGKSGLPSARNRTVLSVIFGYHVVSEILDGRRSGCPPEFFNIKVPSGDPVFDPDKSGNEQIPFMRSQWSKDTGKSPNNPRTNQVTTWIDGSSIYGSSHSWCDALRSFKDGQLATGSDPSFPKQSTSQYFMWNSADPSTGRHGLKGLYEFGNARGNENIFTVAEGIIWFRYHNYLASQLQKLNPRWSDEDLFQNARKKLIATLQKIIFYEWLPAYLGTAVPQYLGYRKFEDPGISPEFQAAAMRFGATMVPPGVYMRNKACQFRSVTNFDGSKSPALRVCNSYWSRENPNLKTREDVDELIMGMASQIAEKEDNIVVEDLRGRWQILFCCLPGVMSLIKKRVRMKTCNHCGPPGPEFEIPALYSM</sequence>
<dbReference type="InterPro" id="IPR019791">
    <property type="entry name" value="Haem_peroxidase_animal"/>
</dbReference>
<keyword evidence="3" id="KW-1185">Reference proteome</keyword>
<dbReference type="PANTHER" id="PTHR11475:SF144">
    <property type="entry name" value="NAD(P)H OXIDASE (H2O2-FORMING)"/>
    <property type="match status" value="1"/>
</dbReference>
<proteinExistence type="predicted"/>
<dbReference type="SUPFAM" id="SSF48113">
    <property type="entry name" value="Heme-dependent peroxidases"/>
    <property type="match status" value="1"/>
</dbReference>
<dbReference type="GO" id="GO:0020037">
    <property type="term" value="F:heme binding"/>
    <property type="evidence" value="ECO:0007669"/>
    <property type="project" value="InterPro"/>
</dbReference>
<dbReference type="AlphaFoldDB" id="A0A8C4TG73"/>
<dbReference type="PANTHER" id="PTHR11475">
    <property type="entry name" value="OXIDASE/PEROXIDASE"/>
    <property type="match status" value="1"/>
</dbReference>
<dbReference type="InterPro" id="IPR037120">
    <property type="entry name" value="Haem_peroxidase_sf_animal"/>
</dbReference>
<evidence type="ECO:0000313" key="2">
    <source>
        <dbReference type="Ensembl" id="ENSECRP00000031960.1"/>
    </source>
</evidence>
<dbReference type="Pfam" id="PF03098">
    <property type="entry name" value="An_peroxidase"/>
    <property type="match status" value="1"/>
</dbReference>
<keyword evidence="1" id="KW-0472">Membrane</keyword>
<feature type="transmembrane region" description="Helical" evidence="1">
    <location>
        <begin position="6"/>
        <end position="24"/>
    </location>
</feature>
<organism evidence="2 3">
    <name type="scientific">Erpetoichthys calabaricus</name>
    <name type="common">Rope fish</name>
    <name type="synonym">Calamoichthys calabaricus</name>
    <dbReference type="NCBI Taxonomy" id="27687"/>
    <lineage>
        <taxon>Eukaryota</taxon>
        <taxon>Metazoa</taxon>
        <taxon>Chordata</taxon>
        <taxon>Craniata</taxon>
        <taxon>Vertebrata</taxon>
        <taxon>Euteleostomi</taxon>
        <taxon>Actinopterygii</taxon>
        <taxon>Polypteriformes</taxon>
        <taxon>Polypteridae</taxon>
        <taxon>Erpetoichthys</taxon>
    </lineage>
</organism>
<dbReference type="GeneTree" id="ENSGT00940000163963"/>
<name>A0A8C4TG73_ERPCA</name>
<reference evidence="2" key="2">
    <citation type="submission" date="2025-08" db="UniProtKB">
        <authorList>
            <consortium name="Ensembl"/>
        </authorList>
    </citation>
    <scope>IDENTIFICATION</scope>
</reference>
<dbReference type="InterPro" id="IPR010255">
    <property type="entry name" value="Haem_peroxidase_sf"/>
</dbReference>
<evidence type="ECO:0000256" key="1">
    <source>
        <dbReference type="SAM" id="Phobius"/>
    </source>
</evidence>
<dbReference type="GO" id="GO:0006979">
    <property type="term" value="P:response to oxidative stress"/>
    <property type="evidence" value="ECO:0007669"/>
    <property type="project" value="InterPro"/>
</dbReference>
<keyword evidence="1" id="KW-1133">Transmembrane helix</keyword>
<protein>
    <submittedName>
        <fullName evidence="2">Uncharacterized protein</fullName>
    </submittedName>
</protein>
<dbReference type="Proteomes" id="UP000694620">
    <property type="component" value="Chromosome 17"/>
</dbReference>